<dbReference type="InterPro" id="IPR021512">
    <property type="entry name" value="DUF3173"/>
</dbReference>
<evidence type="ECO:0000313" key="1">
    <source>
        <dbReference type="EMBL" id="AQY52551.1"/>
    </source>
</evidence>
<accession>A0A1S7FYP5</accession>
<organism evidence="1 2">
    <name type="scientific">Listeria weihenstephanensis</name>
    <dbReference type="NCBI Taxonomy" id="1006155"/>
    <lineage>
        <taxon>Bacteria</taxon>
        <taxon>Bacillati</taxon>
        <taxon>Bacillota</taxon>
        <taxon>Bacilli</taxon>
        <taxon>Bacillales</taxon>
        <taxon>Listeriaceae</taxon>
        <taxon>Listeria</taxon>
    </lineage>
</organism>
<name>A0A1S7FYP5_9LIST</name>
<dbReference type="Proteomes" id="UP000223060">
    <property type="component" value="Chromosome"/>
</dbReference>
<reference evidence="2" key="1">
    <citation type="submission" date="2015-03" db="EMBL/GenBank/DDBJ databases">
        <authorList>
            <person name="Ferrari E."/>
            <person name="Walter M.C."/>
            <person name="Huptas C."/>
            <person name="Scherer S."/>
            <person name="Mueller-Herbst S."/>
        </authorList>
    </citation>
    <scope>NUCLEOTIDE SEQUENCE [LARGE SCALE GENOMIC DNA]</scope>
    <source>
        <strain evidence="2">LWP01</strain>
    </source>
</reference>
<protein>
    <recommendedName>
        <fullName evidence="3">DUF3173 domain-containing protein</fullName>
    </recommendedName>
</protein>
<dbReference type="AlphaFoldDB" id="A0A1S7FYP5"/>
<keyword evidence="2" id="KW-1185">Reference proteome</keyword>
<gene>
    <name evidence="1" type="ORF">UE46_11615</name>
</gene>
<evidence type="ECO:0000313" key="2">
    <source>
        <dbReference type="Proteomes" id="UP000223060"/>
    </source>
</evidence>
<dbReference type="Pfam" id="PF11372">
    <property type="entry name" value="DUF3173"/>
    <property type="match status" value="1"/>
</dbReference>
<dbReference type="EMBL" id="CP011102">
    <property type="protein sequence ID" value="AQY52551.1"/>
    <property type="molecule type" value="Genomic_DNA"/>
</dbReference>
<proteinExistence type="predicted"/>
<dbReference type="KEGG" id="lwi:UE46_11615"/>
<evidence type="ECO:0008006" key="3">
    <source>
        <dbReference type="Google" id="ProtNLM"/>
    </source>
</evidence>
<sequence length="68" mass="7754">MHSRVSKDDLIELGFRPYQAKTIIREAKHYMVAQGYPYYNNNRLGCVLSYAVDNIVGLLPEKGAKEHA</sequence>